<name>A0ABD5Q6Q1_9EURY</name>
<organism evidence="3 4">
    <name type="scientific">Halorussus aquaticus</name>
    <dbReference type="NCBI Taxonomy" id="2953748"/>
    <lineage>
        <taxon>Archaea</taxon>
        <taxon>Methanobacteriati</taxon>
        <taxon>Methanobacteriota</taxon>
        <taxon>Stenosarchaea group</taxon>
        <taxon>Halobacteria</taxon>
        <taxon>Halobacteriales</taxon>
        <taxon>Haladaptataceae</taxon>
        <taxon>Halorussus</taxon>
    </lineage>
</organism>
<sequence>MEREQTVGDAEAETVRVWMVERTYARDEHNIVITYATTDGERYLRRNRTKRVLVDPTTAAVEVAADRLESVEDPERRERYAAEAARMADRHDPDDEV</sequence>
<keyword evidence="4" id="KW-1185">Reference proteome</keyword>
<feature type="region of interest" description="Disordered" evidence="1">
    <location>
        <begin position="70"/>
        <end position="97"/>
    </location>
</feature>
<protein>
    <recommendedName>
        <fullName evidence="2">DUF7967 domain-containing protein</fullName>
    </recommendedName>
</protein>
<evidence type="ECO:0000256" key="1">
    <source>
        <dbReference type="SAM" id="MobiDB-lite"/>
    </source>
</evidence>
<dbReference type="InterPro" id="IPR058273">
    <property type="entry name" value="DUF7967"/>
</dbReference>
<comment type="caution">
    <text evidence="3">The sequence shown here is derived from an EMBL/GenBank/DDBJ whole genome shotgun (WGS) entry which is preliminary data.</text>
</comment>
<evidence type="ECO:0000313" key="4">
    <source>
        <dbReference type="Proteomes" id="UP001595945"/>
    </source>
</evidence>
<dbReference type="Proteomes" id="UP001595945">
    <property type="component" value="Unassembled WGS sequence"/>
</dbReference>
<reference evidence="3 4" key="1">
    <citation type="journal article" date="2019" name="Int. J. Syst. Evol. Microbiol.">
        <title>The Global Catalogue of Microorganisms (GCM) 10K type strain sequencing project: providing services to taxonomists for standard genome sequencing and annotation.</title>
        <authorList>
            <consortium name="The Broad Institute Genomics Platform"/>
            <consortium name="The Broad Institute Genome Sequencing Center for Infectious Disease"/>
            <person name="Wu L."/>
            <person name="Ma J."/>
        </authorList>
    </citation>
    <scope>NUCLEOTIDE SEQUENCE [LARGE SCALE GENOMIC DNA]</scope>
    <source>
        <strain evidence="3 4">XZYJ18</strain>
    </source>
</reference>
<gene>
    <name evidence="3" type="ORF">ACFO9K_19100</name>
</gene>
<feature type="domain" description="DUF7967" evidence="2">
    <location>
        <begin position="12"/>
        <end position="97"/>
    </location>
</feature>
<proteinExistence type="predicted"/>
<dbReference type="AlphaFoldDB" id="A0ABD5Q6Q1"/>
<dbReference type="GeneID" id="73046535"/>
<dbReference type="EMBL" id="JBHSHT010000002">
    <property type="protein sequence ID" value="MFC4826368.1"/>
    <property type="molecule type" value="Genomic_DNA"/>
</dbReference>
<evidence type="ECO:0000259" key="2">
    <source>
        <dbReference type="Pfam" id="PF25921"/>
    </source>
</evidence>
<dbReference type="RefSeq" id="WP_254268028.1">
    <property type="nucleotide sequence ID" value="NZ_CP100400.1"/>
</dbReference>
<accession>A0ABD5Q6Q1</accession>
<dbReference type="Pfam" id="PF25921">
    <property type="entry name" value="DUF7967"/>
    <property type="match status" value="1"/>
</dbReference>
<evidence type="ECO:0000313" key="3">
    <source>
        <dbReference type="EMBL" id="MFC4826368.1"/>
    </source>
</evidence>